<protein>
    <recommendedName>
        <fullName evidence="4">Transmembrane protein</fullName>
    </recommendedName>
</protein>
<accession>A0A811BMI4</accession>
<name>A0A811BMI4_9VIRU</name>
<evidence type="ECO:0000313" key="3">
    <source>
        <dbReference type="Proteomes" id="UP001253637"/>
    </source>
</evidence>
<keyword evidence="1" id="KW-1133">Transmembrane helix</keyword>
<reference evidence="2" key="1">
    <citation type="submission" date="2021-04" db="EMBL/GenBank/DDBJ databases">
        <title>Draft Genome Sequence of Pandoravirus japonicus, Isolated from the Sabaishi River of Niigata, Japan.</title>
        <authorList>
            <person name="Hosokawa N."/>
            <person name="Takahashi H."/>
            <person name="Aoki K."/>
            <person name="Takemura M."/>
        </authorList>
    </citation>
    <scope>NUCLEOTIDE SEQUENCE</scope>
</reference>
<organism evidence="2 3">
    <name type="scientific">Pandoravirus japonicus</name>
    <dbReference type="NCBI Taxonomy" id="2823154"/>
    <lineage>
        <taxon>Viruses</taxon>
        <taxon>Pandoravirus</taxon>
    </lineage>
</organism>
<keyword evidence="1" id="KW-0812">Transmembrane</keyword>
<proteinExistence type="predicted"/>
<dbReference type="EMBL" id="LC625835">
    <property type="protein sequence ID" value="BCU03008.1"/>
    <property type="molecule type" value="Genomic_DNA"/>
</dbReference>
<sequence length="101" mass="11663">MSTNRTRAHVLDNNIVRSLARLGNRKKAARSQRRPFPIGALSVAARTLSLRRFLSVLFSFSLSGTDDFFKSHLFRLFLSRSGCAFWSFSFFNLFFCFFPAR</sequence>
<keyword evidence="1" id="KW-0472">Membrane</keyword>
<evidence type="ECO:0008006" key="4">
    <source>
        <dbReference type="Google" id="ProtNLM"/>
    </source>
</evidence>
<feature type="transmembrane region" description="Helical" evidence="1">
    <location>
        <begin position="74"/>
        <end position="98"/>
    </location>
</feature>
<evidence type="ECO:0000256" key="1">
    <source>
        <dbReference type="SAM" id="Phobius"/>
    </source>
</evidence>
<evidence type="ECO:0000313" key="2">
    <source>
        <dbReference type="EMBL" id="BCU03008.1"/>
    </source>
</evidence>
<dbReference type="Proteomes" id="UP001253637">
    <property type="component" value="Segment"/>
</dbReference>